<proteinExistence type="predicted"/>
<evidence type="ECO:0000256" key="7">
    <source>
        <dbReference type="ARBA" id="ARBA00022619"/>
    </source>
</evidence>
<dbReference type="PANTHER" id="PTHR21098">
    <property type="entry name" value="RIBOFLAVIN SYNTHASE ALPHA CHAIN"/>
    <property type="match status" value="1"/>
</dbReference>
<dbReference type="CDD" id="cd00402">
    <property type="entry name" value="Riboflavin_synthase_like"/>
    <property type="match status" value="1"/>
</dbReference>
<feature type="domain" description="Lumazine-binding" evidence="12">
    <location>
        <begin position="104"/>
        <end position="200"/>
    </location>
</feature>
<dbReference type="EC" id="2.5.1.9" evidence="5 10"/>
<dbReference type="InterPro" id="IPR026017">
    <property type="entry name" value="Lumazine-bd_dom"/>
</dbReference>
<dbReference type="Proteomes" id="UP000199337">
    <property type="component" value="Unassembled WGS sequence"/>
</dbReference>
<protein>
    <recommendedName>
        <fullName evidence="6 10">Riboflavin synthase</fullName>
        <ecNumber evidence="5 10">2.5.1.9</ecNumber>
    </recommendedName>
</protein>
<keyword evidence="7" id="KW-0686">Riboflavin biosynthesis</keyword>
<evidence type="ECO:0000256" key="2">
    <source>
        <dbReference type="ARBA" id="ARBA00002803"/>
    </source>
</evidence>
<dbReference type="GO" id="GO:0009231">
    <property type="term" value="P:riboflavin biosynthetic process"/>
    <property type="evidence" value="ECO:0007669"/>
    <property type="project" value="UniProtKB-KW"/>
</dbReference>
<dbReference type="NCBIfam" id="NF009566">
    <property type="entry name" value="PRK13020.1"/>
    <property type="match status" value="1"/>
</dbReference>
<dbReference type="InterPro" id="IPR001783">
    <property type="entry name" value="Lumazine-bd"/>
</dbReference>
<sequence length="229" mass="24573">MQFGVVWMFTGLVEEKGKLVSIRRGADSAKLKVNARVIIDGLQLGDSIAVNGVCLTVTSFDRQQFEADVMAETLAKTNLGGLQPGDRINLERALKLGDRLGGHLVSGHIDGVGTILGMEKHDIATIVTIGAPPEVMRYIIKKGSVAIDGTSLTVVDFNEDSFQVSLIPHTAHATVLGEKKPGDRVNLEGDMIGKYVERWLGMKSDDISQPKAKTGGGVTTDFLARNGFL</sequence>
<dbReference type="AlphaFoldDB" id="A0A1I2RFF3"/>
<evidence type="ECO:0000256" key="1">
    <source>
        <dbReference type="ARBA" id="ARBA00000968"/>
    </source>
</evidence>
<accession>A0A1I2RFF3</accession>
<evidence type="ECO:0000256" key="6">
    <source>
        <dbReference type="ARBA" id="ARBA00013950"/>
    </source>
</evidence>
<dbReference type="PIRSF" id="PIRSF000498">
    <property type="entry name" value="Riboflavin_syn_A"/>
    <property type="match status" value="1"/>
</dbReference>
<organism evidence="13 14">
    <name type="scientific">Desulfotruncus arcticus DSM 17038</name>
    <dbReference type="NCBI Taxonomy" id="1121424"/>
    <lineage>
        <taxon>Bacteria</taxon>
        <taxon>Bacillati</taxon>
        <taxon>Bacillota</taxon>
        <taxon>Clostridia</taxon>
        <taxon>Eubacteriales</taxon>
        <taxon>Desulfallaceae</taxon>
        <taxon>Desulfotruncus</taxon>
    </lineage>
</organism>
<dbReference type="InterPro" id="IPR023366">
    <property type="entry name" value="ATP_synth_asu-like_sf"/>
</dbReference>
<dbReference type="GO" id="GO:0004746">
    <property type="term" value="F:riboflavin synthase activity"/>
    <property type="evidence" value="ECO:0007669"/>
    <property type="project" value="UniProtKB-UniRule"/>
</dbReference>
<comment type="function">
    <text evidence="2">Catalyzes the dismutation of two molecules of 6,7-dimethyl-8-ribityllumazine, resulting in the formation of riboflavin and 5-amino-6-(D-ribitylamino)uracil.</text>
</comment>
<evidence type="ECO:0000256" key="10">
    <source>
        <dbReference type="NCBIfam" id="TIGR00187"/>
    </source>
</evidence>
<evidence type="ECO:0000256" key="4">
    <source>
        <dbReference type="ARBA" id="ARBA00011233"/>
    </source>
</evidence>
<keyword evidence="14" id="KW-1185">Reference proteome</keyword>
<comment type="catalytic activity">
    <reaction evidence="1">
        <text>2 6,7-dimethyl-8-(1-D-ribityl)lumazine + H(+) = 5-amino-6-(D-ribitylamino)uracil + riboflavin</text>
        <dbReference type="Rhea" id="RHEA:20772"/>
        <dbReference type="ChEBI" id="CHEBI:15378"/>
        <dbReference type="ChEBI" id="CHEBI:15934"/>
        <dbReference type="ChEBI" id="CHEBI:57986"/>
        <dbReference type="ChEBI" id="CHEBI:58201"/>
        <dbReference type="EC" id="2.5.1.9"/>
    </reaction>
</comment>
<evidence type="ECO:0000256" key="3">
    <source>
        <dbReference type="ARBA" id="ARBA00004887"/>
    </source>
</evidence>
<dbReference type="Gene3D" id="2.40.30.20">
    <property type="match status" value="2"/>
</dbReference>
<dbReference type="EMBL" id="FOOX01000004">
    <property type="protein sequence ID" value="SFG37347.1"/>
    <property type="molecule type" value="Genomic_DNA"/>
</dbReference>
<dbReference type="PANTHER" id="PTHR21098:SF12">
    <property type="entry name" value="RIBOFLAVIN SYNTHASE"/>
    <property type="match status" value="1"/>
</dbReference>
<evidence type="ECO:0000256" key="5">
    <source>
        <dbReference type="ARBA" id="ARBA00012827"/>
    </source>
</evidence>
<dbReference type="FunFam" id="2.40.30.20:FF:000004">
    <property type="entry name" value="Riboflavin synthase, alpha subunit"/>
    <property type="match status" value="1"/>
</dbReference>
<keyword evidence="9" id="KW-0677">Repeat</keyword>
<evidence type="ECO:0000259" key="12">
    <source>
        <dbReference type="PROSITE" id="PS51177"/>
    </source>
</evidence>
<feature type="domain" description="Lumazine-binding" evidence="12">
    <location>
        <begin position="8"/>
        <end position="103"/>
    </location>
</feature>
<dbReference type="STRING" id="341036.SAMN05660649_01466"/>
<dbReference type="InterPro" id="IPR017938">
    <property type="entry name" value="Riboflavin_synthase-like_b-brl"/>
</dbReference>
<dbReference type="PROSITE" id="PS51177">
    <property type="entry name" value="LUMAZINE_BIND"/>
    <property type="match status" value="2"/>
</dbReference>
<evidence type="ECO:0000256" key="8">
    <source>
        <dbReference type="ARBA" id="ARBA00022679"/>
    </source>
</evidence>
<reference evidence="14" key="1">
    <citation type="submission" date="2016-10" db="EMBL/GenBank/DDBJ databases">
        <authorList>
            <person name="Varghese N."/>
            <person name="Submissions S."/>
        </authorList>
    </citation>
    <scope>NUCLEOTIDE SEQUENCE [LARGE SCALE GENOMIC DNA]</scope>
    <source>
        <strain evidence="14">DSM 17038</strain>
    </source>
</reference>
<dbReference type="NCBIfam" id="TIGR00187">
    <property type="entry name" value="ribE"/>
    <property type="match status" value="1"/>
</dbReference>
<comment type="subunit">
    <text evidence="4">Homotrimer.</text>
</comment>
<keyword evidence="8" id="KW-0808">Transferase</keyword>
<feature type="repeat" description="Lumazine-binding" evidence="11">
    <location>
        <begin position="104"/>
        <end position="200"/>
    </location>
</feature>
<dbReference type="NCBIfam" id="NF006767">
    <property type="entry name" value="PRK09289.1"/>
    <property type="match status" value="1"/>
</dbReference>
<dbReference type="FunFam" id="2.40.30.20:FF:000003">
    <property type="entry name" value="Riboflavin synthase, alpha subunit"/>
    <property type="match status" value="1"/>
</dbReference>
<comment type="pathway">
    <text evidence="3">Cofactor biosynthesis; riboflavin biosynthesis; riboflavin from 2-hydroxy-3-oxobutyl phosphate and 5-amino-6-(D-ribitylamino)uracil: step 2/2.</text>
</comment>
<evidence type="ECO:0000313" key="14">
    <source>
        <dbReference type="Proteomes" id="UP000199337"/>
    </source>
</evidence>
<evidence type="ECO:0000313" key="13">
    <source>
        <dbReference type="EMBL" id="SFG37347.1"/>
    </source>
</evidence>
<dbReference type="Pfam" id="PF00677">
    <property type="entry name" value="Lum_binding"/>
    <property type="match status" value="2"/>
</dbReference>
<evidence type="ECO:0000256" key="9">
    <source>
        <dbReference type="ARBA" id="ARBA00022737"/>
    </source>
</evidence>
<dbReference type="SUPFAM" id="SSF63380">
    <property type="entry name" value="Riboflavin synthase domain-like"/>
    <property type="match status" value="2"/>
</dbReference>
<evidence type="ECO:0000256" key="11">
    <source>
        <dbReference type="PROSITE-ProRule" id="PRU00524"/>
    </source>
</evidence>
<gene>
    <name evidence="13" type="ORF">SAMN05660649_01466</name>
</gene>
<feature type="repeat" description="Lumazine-binding" evidence="11">
    <location>
        <begin position="8"/>
        <end position="103"/>
    </location>
</feature>
<name>A0A1I2RFF3_9FIRM</name>